<dbReference type="AlphaFoldDB" id="A0A380Z820"/>
<reference evidence="1 2" key="1">
    <citation type="submission" date="2018-06" db="EMBL/GenBank/DDBJ databases">
        <authorList>
            <consortium name="Pathogen Informatics"/>
            <person name="Doyle S."/>
        </authorList>
    </citation>
    <scope>NUCLEOTIDE SEQUENCE [LARGE SCALE GENOMIC DNA]</scope>
    <source>
        <strain evidence="1 2">NCTC10926</strain>
    </source>
</reference>
<proteinExistence type="predicted"/>
<evidence type="ECO:0000313" key="2">
    <source>
        <dbReference type="Proteomes" id="UP000254620"/>
    </source>
</evidence>
<evidence type="ECO:0000313" key="1">
    <source>
        <dbReference type="EMBL" id="SUV40900.1"/>
    </source>
</evidence>
<name>A0A380Z820_AVIPA</name>
<gene>
    <name evidence="1" type="ORF">NCTC10926_02960</name>
</gene>
<protein>
    <submittedName>
        <fullName evidence="1">Uncharacterized protein</fullName>
    </submittedName>
</protein>
<dbReference type="RefSeq" id="WP_115615872.1">
    <property type="nucleotide sequence ID" value="NZ_UFSW01000003.1"/>
</dbReference>
<dbReference type="Proteomes" id="UP000254620">
    <property type="component" value="Unassembled WGS sequence"/>
</dbReference>
<accession>A0A380Z820</accession>
<sequence length="114" mass="13644">MAAVNENDTFNKIIPHPKKTKFGLSFGEDMISLYFCWKFGLDWVEHNYAEGIPNSVKNLDLSFFEKVNVNNLMHIDAVYRKKIIDNIKKFDIQEYDEHDYEKLDILNNWYFDNK</sequence>
<organism evidence="1 2">
    <name type="scientific">Avibacterium paragallinarum</name>
    <name type="common">Haemophilus gallinarum</name>
    <dbReference type="NCBI Taxonomy" id="728"/>
    <lineage>
        <taxon>Bacteria</taxon>
        <taxon>Pseudomonadati</taxon>
        <taxon>Pseudomonadota</taxon>
        <taxon>Gammaproteobacteria</taxon>
        <taxon>Pasteurellales</taxon>
        <taxon>Pasteurellaceae</taxon>
        <taxon>Avibacterium</taxon>
    </lineage>
</organism>
<dbReference type="EMBL" id="UFSW01000003">
    <property type="protein sequence ID" value="SUV40900.1"/>
    <property type="molecule type" value="Genomic_DNA"/>
</dbReference>